<sequence length="418" mass="48018">MAHEDHLMTKFLKNSKDFVLIKLARGKRYVGKPLEHLNQSAQKGNTCALYALNPLRFRFGQADIEHPRDRFIEKAFSNYCRGFNKIDIGCRQTHAELLEEITESLALSKTQVISSKEVQDYTEILKGHLQSLEQLTQTNELRREIENALALCQEFLNNIDEFGDDFESFLQLKIYLRHIELAKNTITLLQPYTGLSPEQLLERHITCSKKSVINSKSNYAEMLELNRDNPECMLAFWHQTVINLAANSYGLESSPWDPHLDISHLIAIIRENGPQVVYSQPAVALVSEQCHQETNEEFYQIFIDKTKAGNNNDDSHALVIVGAQKTEKDDFVYLWDPNYANEKNSPLPIYKISFQDLKSKLVNIYGVSLLEDAQSIQGPFSYQAPTGMYDKLYAFTMGEIPYSEEDMCNNNLKRKWDG</sequence>
<evidence type="ECO:0000313" key="1">
    <source>
        <dbReference type="EMBL" id="KTD19112.1"/>
    </source>
</evidence>
<dbReference type="PATRIC" id="fig|456.5.peg.91"/>
<proteinExistence type="predicted"/>
<comment type="caution">
    <text evidence="1">The sequence shown here is derived from an EMBL/GenBank/DDBJ whole genome shotgun (WGS) entry which is preliminary data.</text>
</comment>
<dbReference type="AlphaFoldDB" id="A0A0W0VG57"/>
<accession>A0A0W0VG57</accession>
<keyword evidence="2" id="KW-1185">Reference proteome</keyword>
<evidence type="ECO:0000313" key="2">
    <source>
        <dbReference type="Proteomes" id="UP000055035"/>
    </source>
</evidence>
<name>A0A0W0VG57_9GAMM</name>
<protein>
    <submittedName>
        <fullName evidence="1">Uncharacterized protein</fullName>
    </submittedName>
</protein>
<dbReference type="EMBL" id="LNYJ01000002">
    <property type="protein sequence ID" value="KTD19112.1"/>
    <property type="molecule type" value="Genomic_DNA"/>
</dbReference>
<dbReference type="STRING" id="456.Ljor_0078"/>
<organism evidence="1 2">
    <name type="scientific">Legionella jordanis</name>
    <dbReference type="NCBI Taxonomy" id="456"/>
    <lineage>
        <taxon>Bacteria</taxon>
        <taxon>Pseudomonadati</taxon>
        <taxon>Pseudomonadota</taxon>
        <taxon>Gammaproteobacteria</taxon>
        <taxon>Legionellales</taxon>
        <taxon>Legionellaceae</taxon>
        <taxon>Legionella</taxon>
    </lineage>
</organism>
<reference evidence="1 2" key="1">
    <citation type="submission" date="2015-11" db="EMBL/GenBank/DDBJ databases">
        <title>Genomic analysis of 38 Legionella species identifies large and diverse effector repertoires.</title>
        <authorList>
            <person name="Burstein D."/>
            <person name="Amaro F."/>
            <person name="Zusman T."/>
            <person name="Lifshitz Z."/>
            <person name="Cohen O."/>
            <person name="Gilbert J.A."/>
            <person name="Pupko T."/>
            <person name="Shuman H.A."/>
            <person name="Segal G."/>
        </authorList>
    </citation>
    <scope>NUCLEOTIDE SEQUENCE [LARGE SCALE GENOMIC DNA]</scope>
    <source>
        <strain evidence="1 2">BL-540</strain>
    </source>
</reference>
<dbReference type="RefSeq" id="WP_058469673.1">
    <property type="nucleotide sequence ID" value="NZ_LNYJ01000002.1"/>
</dbReference>
<gene>
    <name evidence="1" type="ORF">Ljor_0078</name>
</gene>
<dbReference type="Proteomes" id="UP000055035">
    <property type="component" value="Unassembled WGS sequence"/>
</dbReference>